<sequence>MLPGVPALAEPSDQDIDYLRAVTQMHLAEIEQARVGWYRATDPDIKELAGKLVTSHIRLNAAVGQQARRLRIQMPSEPTPEQQALIRQYESVPAEQFDQLFVTTQLAAHKQTRKLTDRQLRKGDDEDILDVAMLSVRHIKSHQKALEEVAE</sequence>
<dbReference type="PANTHER" id="PTHR38593">
    <property type="entry name" value="BLR2558 PROTEIN"/>
    <property type="match status" value="1"/>
</dbReference>
<dbReference type="eggNOG" id="COG3652">
    <property type="taxonomic scope" value="Bacteria"/>
</dbReference>
<dbReference type="InterPro" id="IPR012347">
    <property type="entry name" value="Ferritin-like"/>
</dbReference>
<organism evidence="2 3">
    <name type="scientific">Actinoplanes utahensis</name>
    <dbReference type="NCBI Taxonomy" id="1869"/>
    <lineage>
        <taxon>Bacteria</taxon>
        <taxon>Bacillati</taxon>
        <taxon>Actinomycetota</taxon>
        <taxon>Actinomycetes</taxon>
        <taxon>Micromonosporales</taxon>
        <taxon>Micromonosporaceae</taxon>
        <taxon>Actinoplanes</taxon>
    </lineage>
</organism>
<protein>
    <recommendedName>
        <fullName evidence="1">DUF4142 domain-containing protein</fullName>
    </recommendedName>
</protein>
<feature type="domain" description="DUF4142" evidence="1">
    <location>
        <begin position="14"/>
        <end position="148"/>
    </location>
</feature>
<dbReference type="EMBL" id="JRTT01000012">
    <property type="protein sequence ID" value="KHD77171.1"/>
    <property type="molecule type" value="Genomic_DNA"/>
</dbReference>
<dbReference type="STRING" id="1869.MB27_11980"/>
<gene>
    <name evidence="2" type="ORF">MB27_11980</name>
</gene>
<dbReference type="Proteomes" id="UP000054537">
    <property type="component" value="Unassembled WGS sequence"/>
</dbReference>
<evidence type="ECO:0000313" key="2">
    <source>
        <dbReference type="EMBL" id="KHD77171.1"/>
    </source>
</evidence>
<dbReference type="InterPro" id="IPR025419">
    <property type="entry name" value="DUF4142"/>
</dbReference>
<keyword evidence="3" id="KW-1185">Reference proteome</keyword>
<comment type="caution">
    <text evidence="2">The sequence shown here is derived from an EMBL/GenBank/DDBJ whole genome shotgun (WGS) entry which is preliminary data.</text>
</comment>
<dbReference type="Gene3D" id="1.20.1260.10">
    <property type="match status" value="1"/>
</dbReference>
<accession>A0A0A6UP10</accession>
<proteinExistence type="predicted"/>
<dbReference type="Pfam" id="PF13628">
    <property type="entry name" value="DUF4142"/>
    <property type="match status" value="1"/>
</dbReference>
<evidence type="ECO:0000259" key="1">
    <source>
        <dbReference type="Pfam" id="PF13628"/>
    </source>
</evidence>
<dbReference type="AlphaFoldDB" id="A0A0A6UP10"/>
<evidence type="ECO:0000313" key="3">
    <source>
        <dbReference type="Proteomes" id="UP000054537"/>
    </source>
</evidence>
<reference evidence="2 3" key="1">
    <citation type="submission" date="2014-10" db="EMBL/GenBank/DDBJ databases">
        <title>Draft genome sequence of Actinoplanes utahensis NRRL 12052.</title>
        <authorList>
            <person name="Velasco-Bucheli B."/>
            <person name="del Cerro C."/>
            <person name="Hormigo D."/>
            <person name="Garcia J.L."/>
            <person name="Acebal C."/>
            <person name="Arroyo M."/>
            <person name="de la Mata I."/>
        </authorList>
    </citation>
    <scope>NUCLEOTIDE SEQUENCE [LARGE SCALE GENOMIC DNA]</scope>
    <source>
        <strain evidence="2 3">NRRL 12052</strain>
    </source>
</reference>
<dbReference type="PANTHER" id="PTHR38593:SF1">
    <property type="entry name" value="BLR2558 PROTEIN"/>
    <property type="match status" value="1"/>
</dbReference>
<name>A0A0A6UP10_ACTUT</name>